<dbReference type="EMBL" id="JAYMGO010000007">
    <property type="protein sequence ID" value="KAL1270599.1"/>
    <property type="molecule type" value="Genomic_DNA"/>
</dbReference>
<dbReference type="Proteomes" id="UP001558613">
    <property type="component" value="Unassembled WGS sequence"/>
</dbReference>
<evidence type="ECO:0000313" key="3">
    <source>
        <dbReference type="Proteomes" id="UP001558613"/>
    </source>
</evidence>
<feature type="region of interest" description="Disordered" evidence="1">
    <location>
        <begin position="205"/>
        <end position="243"/>
    </location>
</feature>
<evidence type="ECO:0000313" key="2">
    <source>
        <dbReference type="EMBL" id="KAL1270599.1"/>
    </source>
</evidence>
<accession>A0ABR3N142</accession>
<feature type="compositionally biased region" description="Low complexity" evidence="1">
    <location>
        <begin position="227"/>
        <end position="236"/>
    </location>
</feature>
<name>A0ABR3N142_9TELE</name>
<sequence>VRSAFRWESELSLWQRRLCRFRCDSISKGAHYNIDLSHWSRLPCAIPGLCHSLRIMAVGCLHFHSGVEEGAVAQHSSEPQPLAIEFDSCEAPVPLMIAPCDKQHREELNHKSHSCLWLGQVLNHHLLPPKPAKPRPNSPSLFPTGFAIGTSGCGSAESRLENTWAQQAPLSLSFPPPTLSLPHLCRKSAGVVRVVPANFLTSRQETLKRAGPSKTWRAGGGSGSAGSGTLAATEGARPGPALT</sequence>
<gene>
    <name evidence="2" type="ORF">QQF64_029615</name>
</gene>
<keyword evidence="3" id="KW-1185">Reference proteome</keyword>
<reference evidence="2 3" key="1">
    <citation type="submission" date="2023-09" db="EMBL/GenBank/DDBJ databases">
        <authorList>
            <person name="Wang M."/>
        </authorList>
    </citation>
    <scope>NUCLEOTIDE SEQUENCE [LARGE SCALE GENOMIC DNA]</scope>
    <source>
        <strain evidence="2">GT-2023</strain>
        <tissue evidence="2">Liver</tissue>
    </source>
</reference>
<proteinExistence type="predicted"/>
<evidence type="ECO:0000256" key="1">
    <source>
        <dbReference type="SAM" id="MobiDB-lite"/>
    </source>
</evidence>
<protein>
    <submittedName>
        <fullName evidence="2">Uncharacterized protein</fullName>
    </submittedName>
</protein>
<organism evidence="2 3">
    <name type="scientific">Cirrhinus molitorella</name>
    <name type="common">mud carp</name>
    <dbReference type="NCBI Taxonomy" id="172907"/>
    <lineage>
        <taxon>Eukaryota</taxon>
        <taxon>Metazoa</taxon>
        <taxon>Chordata</taxon>
        <taxon>Craniata</taxon>
        <taxon>Vertebrata</taxon>
        <taxon>Euteleostomi</taxon>
        <taxon>Actinopterygii</taxon>
        <taxon>Neopterygii</taxon>
        <taxon>Teleostei</taxon>
        <taxon>Ostariophysi</taxon>
        <taxon>Cypriniformes</taxon>
        <taxon>Cyprinidae</taxon>
        <taxon>Labeoninae</taxon>
        <taxon>Labeonini</taxon>
        <taxon>Cirrhinus</taxon>
    </lineage>
</organism>
<comment type="caution">
    <text evidence="2">The sequence shown here is derived from an EMBL/GenBank/DDBJ whole genome shotgun (WGS) entry which is preliminary data.</text>
</comment>
<feature type="non-terminal residue" evidence="2">
    <location>
        <position position="1"/>
    </location>
</feature>